<dbReference type="GO" id="GO:0016747">
    <property type="term" value="F:acyltransferase activity, transferring groups other than amino-acyl groups"/>
    <property type="evidence" value="ECO:0007669"/>
    <property type="project" value="InterPro"/>
</dbReference>
<protein>
    <submittedName>
        <fullName evidence="2">Putative N-acetyltransferase YhbS</fullName>
    </submittedName>
</protein>
<keyword evidence="3" id="KW-1185">Reference proteome</keyword>
<dbReference type="Proteomes" id="UP000247454">
    <property type="component" value="Unassembled WGS sequence"/>
</dbReference>
<dbReference type="SUPFAM" id="SSF55729">
    <property type="entry name" value="Acyl-CoA N-acyltransferases (Nat)"/>
    <property type="match status" value="1"/>
</dbReference>
<name>A0A318T4A6_9HYPH</name>
<proteinExistence type="predicted"/>
<dbReference type="RefSeq" id="WP_110752031.1">
    <property type="nucleotide sequence ID" value="NZ_QJTF01000011.1"/>
</dbReference>
<feature type="domain" description="N-acetyltransferase" evidence="1">
    <location>
        <begin position="16"/>
        <end position="164"/>
    </location>
</feature>
<reference evidence="2 3" key="1">
    <citation type="submission" date="2018-06" db="EMBL/GenBank/DDBJ databases">
        <title>Genomic Encyclopedia of Type Strains, Phase III (KMG-III): the genomes of soil and plant-associated and newly described type strains.</title>
        <authorList>
            <person name="Whitman W."/>
        </authorList>
    </citation>
    <scope>NUCLEOTIDE SEQUENCE [LARGE SCALE GENOMIC DNA]</scope>
    <source>
        <strain evidence="2 3">ORS 1419</strain>
    </source>
</reference>
<dbReference type="InterPro" id="IPR000182">
    <property type="entry name" value="GNAT_dom"/>
</dbReference>
<dbReference type="InterPro" id="IPR050276">
    <property type="entry name" value="MshD_Acetyltransferase"/>
</dbReference>
<sequence>MNATVSEIQESWNRTFTILHEAAHDAPAREALLDRAMGEGRHRKSSEKLRRGRVPSAGLAFVARSEDGTLIGTVRLWDIRAGRGASGAGVPALLLGPLAVDASAEGQGIGSALMRHAIAEAARLGAGAILLVGDPEYYARFGFSGDKVAALAMPGPVERRRFLALELKSGHLDGVRGILAASGRRVTSERQALRMTA</sequence>
<dbReference type="AlphaFoldDB" id="A0A318T4A6"/>
<accession>A0A318T4A6</accession>
<evidence type="ECO:0000313" key="2">
    <source>
        <dbReference type="EMBL" id="PYE87739.1"/>
    </source>
</evidence>
<keyword evidence="2" id="KW-0808">Transferase</keyword>
<evidence type="ECO:0000313" key="3">
    <source>
        <dbReference type="Proteomes" id="UP000247454"/>
    </source>
</evidence>
<dbReference type="PROSITE" id="PS51186">
    <property type="entry name" value="GNAT"/>
    <property type="match status" value="1"/>
</dbReference>
<gene>
    <name evidence="2" type="ORF">C7477_11186</name>
</gene>
<dbReference type="Gene3D" id="3.40.630.30">
    <property type="match status" value="1"/>
</dbReference>
<dbReference type="Pfam" id="PF00583">
    <property type="entry name" value="Acetyltransf_1"/>
    <property type="match status" value="1"/>
</dbReference>
<evidence type="ECO:0000259" key="1">
    <source>
        <dbReference type="PROSITE" id="PS51186"/>
    </source>
</evidence>
<organism evidence="2 3">
    <name type="scientific">Phyllobacterium leguminum</name>
    <dbReference type="NCBI Taxonomy" id="314237"/>
    <lineage>
        <taxon>Bacteria</taxon>
        <taxon>Pseudomonadati</taxon>
        <taxon>Pseudomonadota</taxon>
        <taxon>Alphaproteobacteria</taxon>
        <taxon>Hyphomicrobiales</taxon>
        <taxon>Phyllobacteriaceae</taxon>
        <taxon>Phyllobacterium</taxon>
    </lineage>
</organism>
<dbReference type="InterPro" id="IPR016181">
    <property type="entry name" value="Acyl_CoA_acyltransferase"/>
</dbReference>
<dbReference type="PANTHER" id="PTHR43617:SF2">
    <property type="entry name" value="UPF0039 PROTEIN SLL0451"/>
    <property type="match status" value="1"/>
</dbReference>
<dbReference type="EMBL" id="QJTF01000011">
    <property type="protein sequence ID" value="PYE87739.1"/>
    <property type="molecule type" value="Genomic_DNA"/>
</dbReference>
<dbReference type="PANTHER" id="PTHR43617">
    <property type="entry name" value="L-AMINO ACID N-ACETYLTRANSFERASE"/>
    <property type="match status" value="1"/>
</dbReference>
<dbReference type="CDD" id="cd04301">
    <property type="entry name" value="NAT_SF"/>
    <property type="match status" value="1"/>
</dbReference>
<comment type="caution">
    <text evidence="2">The sequence shown here is derived from an EMBL/GenBank/DDBJ whole genome shotgun (WGS) entry which is preliminary data.</text>
</comment>
<dbReference type="OrthoDB" id="9815099at2"/>